<dbReference type="EMBL" id="MU274927">
    <property type="protein sequence ID" value="KAI0085951.1"/>
    <property type="molecule type" value="Genomic_DNA"/>
</dbReference>
<keyword evidence="1" id="KW-0808">Transferase</keyword>
<organism evidence="1 2">
    <name type="scientific">Irpex rosettiformis</name>
    <dbReference type="NCBI Taxonomy" id="378272"/>
    <lineage>
        <taxon>Eukaryota</taxon>
        <taxon>Fungi</taxon>
        <taxon>Dikarya</taxon>
        <taxon>Basidiomycota</taxon>
        <taxon>Agaricomycotina</taxon>
        <taxon>Agaricomycetes</taxon>
        <taxon>Polyporales</taxon>
        <taxon>Irpicaceae</taxon>
        <taxon>Irpex</taxon>
    </lineage>
</organism>
<accession>A0ACB8TVF4</accession>
<dbReference type="Proteomes" id="UP001055072">
    <property type="component" value="Unassembled WGS sequence"/>
</dbReference>
<keyword evidence="1" id="KW-0418">Kinase</keyword>
<proteinExistence type="predicted"/>
<gene>
    <name evidence="1" type="ORF">BDY19DRAFT_895649</name>
</gene>
<name>A0ACB8TVF4_9APHY</name>
<evidence type="ECO:0000313" key="1">
    <source>
        <dbReference type="EMBL" id="KAI0085951.1"/>
    </source>
</evidence>
<reference evidence="1" key="1">
    <citation type="journal article" date="2021" name="Environ. Microbiol.">
        <title>Gene family expansions and transcriptome signatures uncover fungal adaptations to wood decay.</title>
        <authorList>
            <person name="Hage H."/>
            <person name="Miyauchi S."/>
            <person name="Viragh M."/>
            <person name="Drula E."/>
            <person name="Min B."/>
            <person name="Chaduli D."/>
            <person name="Navarro D."/>
            <person name="Favel A."/>
            <person name="Norest M."/>
            <person name="Lesage-Meessen L."/>
            <person name="Balint B."/>
            <person name="Merenyi Z."/>
            <person name="de Eugenio L."/>
            <person name="Morin E."/>
            <person name="Martinez A.T."/>
            <person name="Baldrian P."/>
            <person name="Stursova M."/>
            <person name="Martinez M.J."/>
            <person name="Novotny C."/>
            <person name="Magnuson J.K."/>
            <person name="Spatafora J.W."/>
            <person name="Maurice S."/>
            <person name="Pangilinan J."/>
            <person name="Andreopoulos W."/>
            <person name="LaButti K."/>
            <person name="Hundley H."/>
            <person name="Na H."/>
            <person name="Kuo A."/>
            <person name="Barry K."/>
            <person name="Lipzen A."/>
            <person name="Henrissat B."/>
            <person name="Riley R."/>
            <person name="Ahrendt S."/>
            <person name="Nagy L.G."/>
            <person name="Grigoriev I.V."/>
            <person name="Martin F."/>
            <person name="Rosso M.N."/>
        </authorList>
    </citation>
    <scope>NUCLEOTIDE SEQUENCE</scope>
    <source>
        <strain evidence="1">CBS 384.51</strain>
    </source>
</reference>
<keyword evidence="2" id="KW-1185">Reference proteome</keyword>
<evidence type="ECO:0000313" key="2">
    <source>
        <dbReference type="Proteomes" id="UP001055072"/>
    </source>
</evidence>
<sequence length="555" mass="60092">MTVTEQPAVLTIAGSDSGGGAGIQADLKVFTANGCYGASVAVALTAQNTRGVQAVYASPPAFIEQQLRSVLDDIPIKAMKTGMLFDVSSICTVVQVLRSHYAKDPESIPPLVCDPVCVSTSGHNLLQPDAVNVLVSELLPLVFLFTPNKSEAEIILSSHGLEPSDIIDLEGMVEASQALLTLGPKNVLLKGGHLTTTYNEVLKFRAARPDVRMVSTNFDGENTEILQAAGYDTQDCEVVVDVLRTPQRVALFLHPRVDSTSTHGTGCTLSAAIASQLAHGKSVNDGTALAIEYTHTAIESAIPIGKGHSPLNHGHALIMRTIPKATPRDPYPFVRMLIQSTTQQWKAYVEHQFVQQMARGTLPLECLQHVTKQGALYLKYYGRAHGLLVAKSSSSAEIKAASNTIIDVLNEVSPSNTARARWGVTDVDIHLTPESTATTAYGAFLMDCGLRGDGMSVTMAAAACLIGYGEVGLWFKKEQSRPGTWVVVEGNPYAQWFEQWSGEQYQTAVKTGMDILETIAAEDSPSPARFEEWRTVWERCTELERGFWDMALQQS</sequence>
<comment type="caution">
    <text evidence="1">The sequence shown here is derived from an EMBL/GenBank/DDBJ whole genome shotgun (WGS) entry which is preliminary data.</text>
</comment>
<protein>
    <submittedName>
        <fullName evidence="1">Phosphomethylpyrimidine kinase-domain-containing protein</fullName>
    </submittedName>
</protein>